<comment type="caution">
    <text evidence="2">The sequence shown here is derived from an EMBL/GenBank/DDBJ whole genome shotgun (WGS) entry which is preliminary data.</text>
</comment>
<accession>A0AAN7R4Q3</accession>
<organism evidence="2 3">
    <name type="scientific">Trapa natans</name>
    <name type="common">Water chestnut</name>
    <dbReference type="NCBI Taxonomy" id="22666"/>
    <lineage>
        <taxon>Eukaryota</taxon>
        <taxon>Viridiplantae</taxon>
        <taxon>Streptophyta</taxon>
        <taxon>Embryophyta</taxon>
        <taxon>Tracheophyta</taxon>
        <taxon>Spermatophyta</taxon>
        <taxon>Magnoliopsida</taxon>
        <taxon>eudicotyledons</taxon>
        <taxon>Gunneridae</taxon>
        <taxon>Pentapetalae</taxon>
        <taxon>rosids</taxon>
        <taxon>malvids</taxon>
        <taxon>Myrtales</taxon>
        <taxon>Lythraceae</taxon>
        <taxon>Trapa</taxon>
    </lineage>
</organism>
<dbReference type="InterPro" id="IPR013730">
    <property type="entry name" value="Fyv7/TAP26"/>
</dbReference>
<evidence type="ECO:0000313" key="3">
    <source>
        <dbReference type="Proteomes" id="UP001346149"/>
    </source>
</evidence>
<dbReference type="PANTHER" id="PTHR15657:SF1">
    <property type="entry name" value="THYROID TRANSCRIPTION FACTOR 1-ASSOCIATED PROTEIN 26"/>
    <property type="match status" value="1"/>
</dbReference>
<proteinExistence type="predicted"/>
<feature type="compositionally biased region" description="Polar residues" evidence="1">
    <location>
        <begin position="113"/>
        <end position="131"/>
    </location>
</feature>
<protein>
    <recommendedName>
        <fullName evidence="4">rRNA-processing protein FYV7</fullName>
    </recommendedName>
</protein>
<feature type="region of interest" description="Disordered" evidence="1">
    <location>
        <begin position="106"/>
        <end position="185"/>
    </location>
</feature>
<dbReference type="GO" id="GO:0005634">
    <property type="term" value="C:nucleus"/>
    <property type="evidence" value="ECO:0007669"/>
    <property type="project" value="TreeGrafter"/>
</dbReference>
<gene>
    <name evidence="2" type="ORF">SAY86_019439</name>
</gene>
<feature type="region of interest" description="Disordered" evidence="1">
    <location>
        <begin position="1"/>
        <end position="37"/>
    </location>
</feature>
<evidence type="ECO:0008006" key="4">
    <source>
        <dbReference type="Google" id="ProtNLM"/>
    </source>
</evidence>
<keyword evidence="3" id="KW-1185">Reference proteome</keyword>
<sequence>MKNRRPNDGVNCGRRDNSKGWVGSIHQKKKNMKRLGGGGLSLEAFANMKSNRNQYNPALIKKKREFYKNAKCISKYKKSLKQLNQQNDQSKPIRLKEDRAENWNFCAPGNNEVGGSSSYTRKNKSRGSQSLMKVYEKKREEEEEARREREAVVKAKNEEREKAMARRKTEKEKMLKRTSKGQPVMKYRIQHILDTLQGSSRS</sequence>
<dbReference type="Pfam" id="PF08524">
    <property type="entry name" value="rRNA_processing"/>
    <property type="match status" value="1"/>
</dbReference>
<reference evidence="2 3" key="1">
    <citation type="journal article" date="2023" name="Hortic Res">
        <title>Pangenome of water caltrop reveals structural variations and asymmetric subgenome divergence after allopolyploidization.</title>
        <authorList>
            <person name="Zhang X."/>
            <person name="Chen Y."/>
            <person name="Wang L."/>
            <person name="Yuan Y."/>
            <person name="Fang M."/>
            <person name="Shi L."/>
            <person name="Lu R."/>
            <person name="Comes H.P."/>
            <person name="Ma Y."/>
            <person name="Chen Y."/>
            <person name="Huang G."/>
            <person name="Zhou Y."/>
            <person name="Zheng Z."/>
            <person name="Qiu Y."/>
        </authorList>
    </citation>
    <scope>NUCLEOTIDE SEQUENCE [LARGE SCALE GENOMIC DNA]</scope>
    <source>
        <strain evidence="2">F231</strain>
    </source>
</reference>
<evidence type="ECO:0000313" key="2">
    <source>
        <dbReference type="EMBL" id="KAK4788120.1"/>
    </source>
</evidence>
<dbReference type="AlphaFoldDB" id="A0AAN7R4Q3"/>
<dbReference type="Proteomes" id="UP001346149">
    <property type="component" value="Unassembled WGS sequence"/>
</dbReference>
<dbReference type="PANTHER" id="PTHR15657">
    <property type="entry name" value="THYROID TRANSCRIPTION FACTOR 1-ASSOCIATED PROTEIN 26"/>
    <property type="match status" value="1"/>
</dbReference>
<name>A0AAN7R4Q3_TRANT</name>
<dbReference type="EMBL" id="JAXQNO010000011">
    <property type="protein sequence ID" value="KAK4788120.1"/>
    <property type="molecule type" value="Genomic_DNA"/>
</dbReference>
<evidence type="ECO:0000256" key="1">
    <source>
        <dbReference type="SAM" id="MobiDB-lite"/>
    </source>
</evidence>
<feature type="compositionally biased region" description="Basic and acidic residues" evidence="1">
    <location>
        <begin position="134"/>
        <end position="175"/>
    </location>
</feature>